<reference evidence="2" key="1">
    <citation type="submission" date="2015-08" db="EMBL/GenBank/DDBJ databases">
        <title>Discovery of a novel antibiotic invisible to genome mining, by efficient functional screening of genomic libraries.</title>
        <authorList>
            <person name="Xu M."/>
            <person name="Wang Y."/>
            <person name="Liu M."/>
            <person name="Zhao Z."/>
            <person name="Xu L."/>
            <person name="Chen X."/>
            <person name="Gao G."/>
            <person name="Han D."/>
            <person name="Liu L."/>
            <person name="Huang S."/>
            <person name="He X."/>
            <person name="Lin S."/>
            <person name="Kang Q."/>
            <person name="Ou H."/>
            <person name="Zhou H."/>
            <person name="Pang X."/>
            <person name="Deng Z."/>
            <person name="Tao M."/>
        </authorList>
    </citation>
    <scope>NUCLEOTIDE SEQUENCE</scope>
    <source>
        <strain evidence="2">Sal35</strain>
    </source>
</reference>
<evidence type="ECO:0000256" key="1">
    <source>
        <dbReference type="SAM" id="MobiDB-lite"/>
    </source>
</evidence>
<feature type="compositionally biased region" description="Basic residues" evidence="1">
    <location>
        <begin position="28"/>
        <end position="39"/>
    </location>
</feature>
<sequence length="61" mass="6553">MHVATQLVRGMGSFFKSCARTPQNRSRPPVRHSLPRGHRPSTGQQGHGPLNDPAVPAQVSG</sequence>
<name>A0A0U3IZ86_STRRO</name>
<dbReference type="EMBL" id="KT362049">
    <property type="protein sequence ID" value="ALV82405.1"/>
    <property type="molecule type" value="Genomic_DNA"/>
</dbReference>
<protein>
    <submittedName>
        <fullName evidence="2">Uncharacterized protein</fullName>
    </submittedName>
</protein>
<evidence type="ECO:0000313" key="2">
    <source>
        <dbReference type="EMBL" id="ALV82405.1"/>
    </source>
</evidence>
<accession>A0A0U3IZ86</accession>
<organism evidence="2">
    <name type="scientific">Streptomyces rochei</name>
    <name type="common">Streptomyces parvullus</name>
    <dbReference type="NCBI Taxonomy" id="1928"/>
    <lineage>
        <taxon>Bacteria</taxon>
        <taxon>Bacillati</taxon>
        <taxon>Actinomycetota</taxon>
        <taxon>Actinomycetes</taxon>
        <taxon>Kitasatosporales</taxon>
        <taxon>Streptomycetaceae</taxon>
        <taxon>Streptomyces</taxon>
        <taxon>Streptomyces rochei group</taxon>
    </lineage>
</organism>
<dbReference type="AlphaFoldDB" id="A0A0U3IZ86"/>
<feature type="region of interest" description="Disordered" evidence="1">
    <location>
        <begin position="1"/>
        <end position="61"/>
    </location>
</feature>
<proteinExistence type="predicted"/>